<gene>
    <name evidence="1" type="ORF">ACJRO7_015470</name>
</gene>
<name>A0ABD3L4A3_EUCGL</name>
<accession>A0ABD3L4A3</accession>
<evidence type="ECO:0000313" key="1">
    <source>
        <dbReference type="EMBL" id="KAL3746514.1"/>
    </source>
</evidence>
<comment type="caution">
    <text evidence="1">The sequence shown here is derived from an EMBL/GenBank/DDBJ whole genome shotgun (WGS) entry which is preliminary data.</text>
</comment>
<organism evidence="1 2">
    <name type="scientific">Eucalyptus globulus</name>
    <name type="common">Tasmanian blue gum</name>
    <dbReference type="NCBI Taxonomy" id="34317"/>
    <lineage>
        <taxon>Eukaryota</taxon>
        <taxon>Viridiplantae</taxon>
        <taxon>Streptophyta</taxon>
        <taxon>Embryophyta</taxon>
        <taxon>Tracheophyta</taxon>
        <taxon>Spermatophyta</taxon>
        <taxon>Magnoliopsida</taxon>
        <taxon>eudicotyledons</taxon>
        <taxon>Gunneridae</taxon>
        <taxon>Pentapetalae</taxon>
        <taxon>rosids</taxon>
        <taxon>malvids</taxon>
        <taxon>Myrtales</taxon>
        <taxon>Myrtaceae</taxon>
        <taxon>Myrtoideae</taxon>
        <taxon>Eucalypteae</taxon>
        <taxon>Eucalyptus</taxon>
    </lineage>
</organism>
<dbReference type="AlphaFoldDB" id="A0ABD3L4A3"/>
<evidence type="ECO:0000313" key="2">
    <source>
        <dbReference type="Proteomes" id="UP001634007"/>
    </source>
</evidence>
<evidence type="ECO:0008006" key="3">
    <source>
        <dbReference type="Google" id="ProtNLM"/>
    </source>
</evidence>
<dbReference type="EMBL" id="JBJKBG010000003">
    <property type="protein sequence ID" value="KAL3746514.1"/>
    <property type="molecule type" value="Genomic_DNA"/>
</dbReference>
<proteinExistence type="predicted"/>
<sequence>MRRELVRDLAKVLVAFDIRTESLAKVDLPNVIDNRVRMDLVVLREHFCLSVYVEPRAIVWIMRRYGSNRPWDLLFSLRDHWWSFRPVQSLAYFQYDHRVLVEVASETKTVGWYNLGTDHVEQFHMNGMPSPFVAATCLWY</sequence>
<protein>
    <recommendedName>
        <fullName evidence="3">F-box associated domain-containing protein</fullName>
    </recommendedName>
</protein>
<dbReference type="Proteomes" id="UP001634007">
    <property type="component" value="Unassembled WGS sequence"/>
</dbReference>
<keyword evidence="2" id="KW-1185">Reference proteome</keyword>
<reference evidence="1 2" key="1">
    <citation type="submission" date="2024-11" db="EMBL/GenBank/DDBJ databases">
        <title>Chromosome-level genome assembly of Eucalyptus globulus Labill. provides insights into its genome evolution.</title>
        <authorList>
            <person name="Li X."/>
        </authorList>
    </citation>
    <scope>NUCLEOTIDE SEQUENCE [LARGE SCALE GENOMIC DNA]</scope>
    <source>
        <strain evidence="1">CL2024</strain>
        <tissue evidence="1">Fresh tender leaves</tissue>
    </source>
</reference>